<gene>
    <name evidence="9" type="ORF">MNBD_ACTINO01-2517</name>
</gene>
<comment type="subcellular location">
    <subcellularLocation>
        <location evidence="1">Cell membrane</location>
        <topology evidence="1">Multi-pass membrane protein</topology>
    </subcellularLocation>
</comment>
<feature type="transmembrane region" description="Helical" evidence="8">
    <location>
        <begin position="354"/>
        <end position="372"/>
    </location>
</feature>
<keyword evidence="5 8" id="KW-0812">Transmembrane</keyword>
<dbReference type="InterPro" id="IPR048279">
    <property type="entry name" value="MdtK-like"/>
</dbReference>
<dbReference type="CDD" id="cd13136">
    <property type="entry name" value="MATE_DinF_like"/>
    <property type="match status" value="1"/>
</dbReference>
<dbReference type="PIRSF" id="PIRSF006603">
    <property type="entry name" value="DinF"/>
    <property type="match status" value="1"/>
</dbReference>
<sequence>MLAAFRSNPRDKAIAALAIPALGTLAIDPLVSIVDTVWVGRLGAEPLASIAIASAVFVAIFSIFNFVQAAVTPLVAGEVGRGDTRAAGAVATGSIVVAFAIGVVIAAAISFVLEPLVAFFGADASVAEGAAAYLQIRFLALPAVLVVMVGHGVYRGHSDTRTPLVVAVGMNVVNLVLDPILIFGVGLGVTGAAWATLVAQTIAAVWFLVLIFGVHRHRLGTDRLPHKVASLPIGRIVGAGWPMMIRSSALLLAISATTVAASRIGTQQVAAHQIAMQVWLFLSFVLDSFAIAATALIGTDLGAGDRSSARDVANRLLALGVISGIALSVLLAVTSPIVMTVFSSDPGVQSDLRSIYPFVVLLQPLTALVYVWDGIGLGASAFRFLAGSMVVAGVAAGATLMLLGNTLTGVWLAVLVLTVSRLVALAWWHRNGTLSSARDPSPSSQAT</sequence>
<reference evidence="9" key="1">
    <citation type="submission" date="2018-06" db="EMBL/GenBank/DDBJ databases">
        <authorList>
            <person name="Zhirakovskaya E."/>
        </authorList>
    </citation>
    <scope>NUCLEOTIDE SEQUENCE</scope>
</reference>
<feature type="transmembrane region" description="Helical" evidence="8">
    <location>
        <begin position="164"/>
        <end position="186"/>
    </location>
</feature>
<feature type="transmembrane region" description="Helical" evidence="8">
    <location>
        <begin position="409"/>
        <end position="428"/>
    </location>
</feature>
<evidence type="ECO:0000313" key="9">
    <source>
        <dbReference type="EMBL" id="VAW07305.1"/>
    </source>
</evidence>
<dbReference type="Pfam" id="PF01554">
    <property type="entry name" value="MatE"/>
    <property type="match status" value="2"/>
</dbReference>
<dbReference type="NCBIfam" id="TIGR00797">
    <property type="entry name" value="matE"/>
    <property type="match status" value="1"/>
</dbReference>
<feature type="transmembrane region" description="Helical" evidence="8">
    <location>
        <begin position="249"/>
        <end position="266"/>
    </location>
</feature>
<dbReference type="AlphaFoldDB" id="A0A3B0SNC3"/>
<keyword evidence="3" id="KW-0813">Transport</keyword>
<keyword evidence="7 8" id="KW-0472">Membrane</keyword>
<dbReference type="EMBL" id="UOEI01000520">
    <property type="protein sequence ID" value="VAW07305.1"/>
    <property type="molecule type" value="Genomic_DNA"/>
</dbReference>
<dbReference type="GO" id="GO:0042910">
    <property type="term" value="F:xenobiotic transmembrane transporter activity"/>
    <property type="evidence" value="ECO:0007669"/>
    <property type="project" value="InterPro"/>
</dbReference>
<evidence type="ECO:0000256" key="5">
    <source>
        <dbReference type="ARBA" id="ARBA00022692"/>
    </source>
</evidence>
<evidence type="ECO:0000256" key="7">
    <source>
        <dbReference type="ARBA" id="ARBA00023136"/>
    </source>
</evidence>
<evidence type="ECO:0000256" key="8">
    <source>
        <dbReference type="SAM" id="Phobius"/>
    </source>
</evidence>
<evidence type="ECO:0000256" key="3">
    <source>
        <dbReference type="ARBA" id="ARBA00022448"/>
    </source>
</evidence>
<keyword evidence="6 8" id="KW-1133">Transmembrane helix</keyword>
<dbReference type="GO" id="GO:0005886">
    <property type="term" value="C:plasma membrane"/>
    <property type="evidence" value="ECO:0007669"/>
    <property type="project" value="UniProtKB-SubCell"/>
</dbReference>
<dbReference type="InterPro" id="IPR044644">
    <property type="entry name" value="DinF-like"/>
</dbReference>
<comment type="similarity">
    <text evidence="2">Belongs to the multi antimicrobial extrusion (MATE) (TC 2.A.66.1) family.</text>
</comment>
<dbReference type="PANTHER" id="PTHR42893">
    <property type="entry name" value="PROTEIN DETOXIFICATION 44, CHLOROPLASTIC-RELATED"/>
    <property type="match status" value="1"/>
</dbReference>
<feature type="transmembrane region" description="Helical" evidence="8">
    <location>
        <begin position="50"/>
        <end position="76"/>
    </location>
</feature>
<feature type="transmembrane region" description="Helical" evidence="8">
    <location>
        <begin position="384"/>
        <end position="403"/>
    </location>
</feature>
<evidence type="ECO:0000256" key="4">
    <source>
        <dbReference type="ARBA" id="ARBA00022475"/>
    </source>
</evidence>
<evidence type="ECO:0000256" key="6">
    <source>
        <dbReference type="ARBA" id="ARBA00022989"/>
    </source>
</evidence>
<organism evidence="9">
    <name type="scientific">hydrothermal vent metagenome</name>
    <dbReference type="NCBI Taxonomy" id="652676"/>
    <lineage>
        <taxon>unclassified sequences</taxon>
        <taxon>metagenomes</taxon>
        <taxon>ecological metagenomes</taxon>
    </lineage>
</organism>
<protein>
    <submittedName>
        <fullName evidence="9">Multi antimicrobial extrusion protein (Na(+)/drug antiporter), MATE family of MDR efflux pumps</fullName>
    </submittedName>
</protein>
<evidence type="ECO:0000256" key="2">
    <source>
        <dbReference type="ARBA" id="ARBA00010199"/>
    </source>
</evidence>
<dbReference type="InterPro" id="IPR002528">
    <property type="entry name" value="MATE_fam"/>
</dbReference>
<feature type="transmembrane region" description="Helical" evidence="8">
    <location>
        <begin position="316"/>
        <end position="342"/>
    </location>
</feature>
<keyword evidence="4" id="KW-1003">Cell membrane</keyword>
<dbReference type="PANTHER" id="PTHR42893:SF46">
    <property type="entry name" value="PROTEIN DETOXIFICATION 44, CHLOROPLASTIC"/>
    <property type="match status" value="1"/>
</dbReference>
<feature type="transmembrane region" description="Helical" evidence="8">
    <location>
        <begin position="88"/>
        <end position="112"/>
    </location>
</feature>
<evidence type="ECO:0000256" key="1">
    <source>
        <dbReference type="ARBA" id="ARBA00004651"/>
    </source>
</evidence>
<dbReference type="GO" id="GO:0015297">
    <property type="term" value="F:antiporter activity"/>
    <property type="evidence" value="ECO:0007669"/>
    <property type="project" value="InterPro"/>
</dbReference>
<proteinExistence type="inferred from homology"/>
<feature type="transmembrane region" description="Helical" evidence="8">
    <location>
        <begin position="278"/>
        <end position="304"/>
    </location>
</feature>
<name>A0A3B0SNC3_9ZZZZ</name>
<feature type="transmembrane region" description="Helical" evidence="8">
    <location>
        <begin position="192"/>
        <end position="214"/>
    </location>
</feature>
<feature type="transmembrane region" description="Helical" evidence="8">
    <location>
        <begin position="132"/>
        <end position="152"/>
    </location>
</feature>
<accession>A0A3B0SNC3</accession>